<organism evidence="1 2">
    <name type="scientific">Morus notabilis</name>
    <dbReference type="NCBI Taxonomy" id="981085"/>
    <lineage>
        <taxon>Eukaryota</taxon>
        <taxon>Viridiplantae</taxon>
        <taxon>Streptophyta</taxon>
        <taxon>Embryophyta</taxon>
        <taxon>Tracheophyta</taxon>
        <taxon>Spermatophyta</taxon>
        <taxon>Magnoliopsida</taxon>
        <taxon>eudicotyledons</taxon>
        <taxon>Gunneridae</taxon>
        <taxon>Pentapetalae</taxon>
        <taxon>rosids</taxon>
        <taxon>fabids</taxon>
        <taxon>Rosales</taxon>
        <taxon>Moraceae</taxon>
        <taxon>Moreae</taxon>
        <taxon>Morus</taxon>
    </lineage>
</organism>
<dbReference type="STRING" id="981085.W9SF58"/>
<reference evidence="2" key="1">
    <citation type="submission" date="2013-01" db="EMBL/GenBank/DDBJ databases">
        <title>Draft Genome Sequence of a Mulberry Tree, Morus notabilis C.K. Schneid.</title>
        <authorList>
            <person name="He N."/>
            <person name="Zhao S."/>
        </authorList>
    </citation>
    <scope>NUCLEOTIDE SEQUENCE</scope>
</reference>
<name>W9SF58_9ROSA</name>
<proteinExistence type="predicted"/>
<keyword evidence="2" id="KW-1185">Reference proteome</keyword>
<gene>
    <name evidence="1" type="ORF">L484_009831</name>
</gene>
<sequence>MPAAERSFVKTVTFDSKIYVIGFTTRENSWANELDTVAGHWEALPSPKLGIYRKEVVGCVTRGVVYRLPTEITSSPKSTRIKYWKSLVAPGSGSPETATGIFSYTTTANSEAEGTTLPTVLAETRVSGTLTAFAALSQGKLLNMMRSAALLTPIAYLGRMPSLLIRAAAQYFFAEDIYFLGVREFIPKG</sequence>
<protein>
    <submittedName>
        <fullName evidence="1">Uncharacterized protein</fullName>
    </submittedName>
</protein>
<evidence type="ECO:0000313" key="2">
    <source>
        <dbReference type="Proteomes" id="UP000030645"/>
    </source>
</evidence>
<dbReference type="EMBL" id="KE346072">
    <property type="protein sequence ID" value="EXC25522.1"/>
    <property type="molecule type" value="Genomic_DNA"/>
</dbReference>
<accession>W9SF58</accession>
<evidence type="ECO:0000313" key="1">
    <source>
        <dbReference type="EMBL" id="EXC25522.1"/>
    </source>
</evidence>
<dbReference type="Proteomes" id="UP000030645">
    <property type="component" value="Unassembled WGS sequence"/>
</dbReference>
<dbReference type="AlphaFoldDB" id="W9SF58"/>